<keyword evidence="2" id="KW-1133">Transmembrane helix</keyword>
<feature type="region of interest" description="Disordered" evidence="1">
    <location>
        <begin position="35"/>
        <end position="88"/>
    </location>
</feature>
<dbReference type="EMBL" id="JAGIOA010000001">
    <property type="protein sequence ID" value="MBP2377903.1"/>
    <property type="molecule type" value="Genomic_DNA"/>
</dbReference>
<keyword evidence="2" id="KW-0472">Membrane</keyword>
<protein>
    <submittedName>
        <fullName evidence="3">Uncharacterized protein</fullName>
    </submittedName>
</protein>
<proteinExistence type="predicted"/>
<dbReference type="RefSeq" id="WP_210097201.1">
    <property type="nucleotide sequence ID" value="NZ_BAAAIO010000001.1"/>
</dbReference>
<reference evidence="3 4" key="1">
    <citation type="submission" date="2021-03" db="EMBL/GenBank/DDBJ databases">
        <title>Sequencing the genomes of 1000 actinobacteria strains.</title>
        <authorList>
            <person name="Klenk H.-P."/>
        </authorList>
    </citation>
    <scope>NUCLEOTIDE SEQUENCE [LARGE SCALE GENOMIC DNA]</scope>
    <source>
        <strain evidence="3 4">DSM 13468</strain>
    </source>
</reference>
<gene>
    <name evidence="3" type="ORF">JOF42_001398</name>
</gene>
<dbReference type="Proteomes" id="UP000703720">
    <property type="component" value="Unassembled WGS sequence"/>
</dbReference>
<sequence>MPDADDVVELRALQVRAYGRAGALSESEAARLQELEHARAGESGSPSAVEAPDAPQVPQHPVDLPAAQPAAADSQVAESGDAPPPHRESALTTLRRHWRLVSVIVVAFVLIGLALGWSLFWDRGAAPMQLSAEQRGWHDAILASGDFDPGSLRAIDEEEGVVIWFATKKDGADVCLVLGDGDQTAPACTTREQALIQGVSATLVKVVDDTQNYDVDAQMFLTADGEPAVIARSYITVPQSTTMFASPEEASTAASLATETGWDRRSIMVAGYDDGVPIWVGVDKEDQRYCLAFDGSMPDPPMSCDDSLMLTDADRTLTLDISKDGESTRYEYRFGYGQQYLTVTKGLGGEDASGD</sequence>
<accession>A0ABS4WPM3</accession>
<feature type="compositionally biased region" description="Low complexity" evidence="1">
    <location>
        <begin position="62"/>
        <end position="77"/>
    </location>
</feature>
<keyword evidence="2" id="KW-0812">Transmembrane</keyword>
<keyword evidence="4" id="KW-1185">Reference proteome</keyword>
<evidence type="ECO:0000256" key="1">
    <source>
        <dbReference type="SAM" id="MobiDB-lite"/>
    </source>
</evidence>
<comment type="caution">
    <text evidence="3">The sequence shown here is derived from an EMBL/GenBank/DDBJ whole genome shotgun (WGS) entry which is preliminary data.</text>
</comment>
<organism evidence="3 4">
    <name type="scientific">Microbacterium phyllosphaerae</name>
    <dbReference type="NCBI Taxonomy" id="124798"/>
    <lineage>
        <taxon>Bacteria</taxon>
        <taxon>Bacillati</taxon>
        <taxon>Actinomycetota</taxon>
        <taxon>Actinomycetes</taxon>
        <taxon>Micrococcales</taxon>
        <taxon>Microbacteriaceae</taxon>
        <taxon>Microbacterium</taxon>
    </lineage>
</organism>
<name>A0ABS4WPM3_9MICO</name>
<feature type="transmembrane region" description="Helical" evidence="2">
    <location>
        <begin position="100"/>
        <end position="121"/>
    </location>
</feature>
<evidence type="ECO:0000313" key="4">
    <source>
        <dbReference type="Proteomes" id="UP000703720"/>
    </source>
</evidence>
<evidence type="ECO:0000256" key="2">
    <source>
        <dbReference type="SAM" id="Phobius"/>
    </source>
</evidence>
<evidence type="ECO:0000313" key="3">
    <source>
        <dbReference type="EMBL" id="MBP2377903.1"/>
    </source>
</evidence>